<organism evidence="2 3">
    <name type="scientific">[Mycobacterium] crassicus</name>
    <dbReference type="NCBI Taxonomy" id="2872309"/>
    <lineage>
        <taxon>Bacteria</taxon>
        <taxon>Bacillati</taxon>
        <taxon>Actinomycetota</taxon>
        <taxon>Actinomycetes</taxon>
        <taxon>Mycobacteriales</taxon>
        <taxon>Mycobacteriaceae</taxon>
        <taxon>Mycolicibacter</taxon>
    </lineage>
</organism>
<accession>A0ABU5XN41</accession>
<sequence>MYVDDMVLEEAVATKNQLQRRYHEAAAGSSEQEQLGWDIEDLERRIAELSRSDQLPTNPGPSSSSSAP</sequence>
<name>A0ABU5XN41_9MYCO</name>
<evidence type="ECO:0000256" key="1">
    <source>
        <dbReference type="SAM" id="MobiDB-lite"/>
    </source>
</evidence>
<feature type="region of interest" description="Disordered" evidence="1">
    <location>
        <begin position="48"/>
        <end position="68"/>
    </location>
</feature>
<dbReference type="Proteomes" id="UP001299596">
    <property type="component" value="Unassembled WGS sequence"/>
</dbReference>
<gene>
    <name evidence="2" type="ORF">K6T79_20470</name>
</gene>
<comment type="caution">
    <text evidence="2">The sequence shown here is derived from an EMBL/GenBank/DDBJ whole genome shotgun (WGS) entry which is preliminary data.</text>
</comment>
<evidence type="ECO:0000313" key="3">
    <source>
        <dbReference type="Proteomes" id="UP001299596"/>
    </source>
</evidence>
<evidence type="ECO:0000313" key="2">
    <source>
        <dbReference type="EMBL" id="MEB3023403.1"/>
    </source>
</evidence>
<dbReference type="EMBL" id="JAYJJR010000016">
    <property type="protein sequence ID" value="MEB3023403.1"/>
    <property type="molecule type" value="Genomic_DNA"/>
</dbReference>
<feature type="compositionally biased region" description="Polar residues" evidence="1">
    <location>
        <begin position="52"/>
        <end position="68"/>
    </location>
</feature>
<proteinExistence type="predicted"/>
<keyword evidence="3" id="KW-1185">Reference proteome</keyword>
<protein>
    <submittedName>
        <fullName evidence="2">Uncharacterized protein</fullName>
    </submittedName>
</protein>
<reference evidence="2 3" key="1">
    <citation type="submission" date="2023-12" db="EMBL/GenBank/DDBJ databases">
        <title>Description of new species of Mycobacterium terrae complex isolated from sewage at the Sao Paulo Zoological Park Foundation in Brazil.</title>
        <authorList>
            <person name="Romagnoli C.L."/>
            <person name="Conceicao E.C."/>
            <person name="Machado E."/>
            <person name="Barreto L.B.P.F."/>
            <person name="Sharma A."/>
            <person name="Silva N.M."/>
            <person name="Marques L.E."/>
            <person name="Juliana M.A."/>
            <person name="Lourenco M.C.S."/>
            <person name="Digiampietri L.A."/>
            <person name="Suffys P.N."/>
            <person name="Viana-Niero C."/>
        </authorList>
    </citation>
    <scope>NUCLEOTIDE SEQUENCE [LARGE SCALE GENOMIC DNA]</scope>
    <source>
        <strain evidence="2 3">MYC098</strain>
    </source>
</reference>
<dbReference type="RefSeq" id="WP_329780402.1">
    <property type="nucleotide sequence ID" value="NZ_JAYJJR010000016.1"/>
</dbReference>